<dbReference type="InterPro" id="IPR036412">
    <property type="entry name" value="HAD-like_sf"/>
</dbReference>
<evidence type="ECO:0000256" key="2">
    <source>
        <dbReference type="ARBA" id="ARBA00022692"/>
    </source>
</evidence>
<dbReference type="InterPro" id="IPR023214">
    <property type="entry name" value="HAD_sf"/>
</dbReference>
<dbReference type="SFLD" id="SFLDG00002">
    <property type="entry name" value="C1.7:_P-type_atpase_like"/>
    <property type="match status" value="1"/>
</dbReference>
<dbReference type="SFLD" id="SFLDS00003">
    <property type="entry name" value="Haloacid_Dehalogenase"/>
    <property type="match status" value="1"/>
</dbReference>
<sequence>MTTNSSNISYPYTRNEECAWQPEEVARRLGALPQLLVSQQQQQQQQQQQLQNNDPLQSNLSNSLMTRGRNSREVRSLRRAFGSNTLHGTADDDDRALFDDDNDDDDADNLHRSPSSTFASSSTSPLTLLQSYCRKLKSLFIALQPLLQAFIDQLKEPLIMMLLFSAFISYTLNNIADAISISIALGIVSMVAAIQEYRSERALEKLADLVPHTCTILRDGHARDHFPAKELVVGDLVLLATGDRVPADVRIVDGVDMSVDESSLTGENRPVEKTGVALPMISTASTSTTTIGNDGVGFTNGTSPSPPPLSEQKNIAFMGTLVVSGRGRGLVVAVGCRTEFGKVAKELSQVESRRSPLQTKIDELGRTLAFASGVGISVLALVGYILGRPLLETVTVAVSLAVAAIPEGLPICVAVTLALGVLRMARRCAIVKKLPAVETLGCATVVASDKTGTLTQNEMTARSMYCLAFPGLCFGLTGVGYDAKKSGGYLVRNASAEDLSSMKNNGGSSSTRQVTEKCSEFNALSALFGTASICNNATVSCDNDDGGNATPMGQPTEIALLIGSAKANVPDPRPMYHRVQEIPFSSDRKRMEVKCRPVGGAHCALAFTLAARRHTDSDDAASSSLYFVKGMPEAILGECRTHTAADGSAVPLTEMGKSRALVQARRMAACGLRVLAMAYGPRLDNLTFAGIIGLEDPPREGVVESVHQLEKGGVKVIMVTGDSKETAIAIARRCGILGGGGRSFAAIRDEADSYLAAMPSAEDSSDDEYLNVDLMSSDGYNTDDVEFGQRTLSGVQLDAIGQHNLPDAIVGVKVFYRVAPRHKLALVRALQKHGEVVAMTGDGVNDALSLKAADIGIAMGKGGTDVAKEAADVVLADDDFTTIVHAVAEGKGIFFNIRNFLSFQLSTSFAAMLMEAVATAFRLPSPLNAMQILWINIIMDGPPAQSLGVEPVDEQILRAPPRKASESIVTRALLTRAVSSALLITFLTLCVFAHELDDGQVTRRDTTMTFMTFVNCDLFNAYACRSADKCFYEISPYSNPSFLWAMAFSVAGQLAVIYFPPLQAVFQTEALSLGDLFGIVLLSSTVLLFDTIRKKFLQQYFSDNSRMMRSLLFKRKDSSAGRTRRRVGGKKGKIRIKQKVLVGPPVSGNGSTIRARNVATL</sequence>
<feature type="transmembrane region" description="Helical" evidence="9">
    <location>
        <begin position="1071"/>
        <end position="1089"/>
    </location>
</feature>
<feature type="transmembrane region" description="Helical" evidence="9">
    <location>
        <begin position="398"/>
        <end position="422"/>
    </location>
</feature>
<dbReference type="PANTHER" id="PTHR42861">
    <property type="entry name" value="CALCIUM-TRANSPORTING ATPASE"/>
    <property type="match status" value="1"/>
</dbReference>
<evidence type="ECO:0000256" key="5">
    <source>
        <dbReference type="ARBA" id="ARBA00022967"/>
    </source>
</evidence>
<feature type="transmembrane region" description="Helical" evidence="9">
    <location>
        <begin position="1042"/>
        <end position="1059"/>
    </location>
</feature>
<feature type="domain" description="P-type ATPase A" evidence="10">
    <location>
        <begin position="209"/>
        <end position="347"/>
    </location>
</feature>
<evidence type="ECO:0000256" key="8">
    <source>
        <dbReference type="SAM" id="MobiDB-lite"/>
    </source>
</evidence>
<accession>A0ABD3M923</accession>
<dbReference type="Pfam" id="PF13246">
    <property type="entry name" value="Cation_ATPase"/>
    <property type="match status" value="1"/>
</dbReference>
<comment type="subcellular location">
    <subcellularLocation>
        <location evidence="1">Membrane</location>
        <topology evidence="1">Multi-pass membrane protein</topology>
    </subcellularLocation>
</comment>
<reference evidence="12 13" key="1">
    <citation type="submission" date="2024-10" db="EMBL/GenBank/DDBJ databases">
        <title>Updated reference genomes for cyclostephanoid diatoms.</title>
        <authorList>
            <person name="Roberts W.R."/>
            <person name="Alverson A.J."/>
        </authorList>
    </citation>
    <scope>NUCLEOTIDE SEQUENCE [LARGE SCALE GENOMIC DNA]</scope>
    <source>
        <strain evidence="12 13">AJA232-27</strain>
    </source>
</reference>
<keyword evidence="5" id="KW-1278">Translocase</keyword>
<evidence type="ECO:0008006" key="14">
    <source>
        <dbReference type="Google" id="ProtNLM"/>
    </source>
</evidence>
<dbReference type="InterPro" id="IPR006068">
    <property type="entry name" value="ATPase_P-typ_cation-transptr_C"/>
</dbReference>
<evidence type="ECO:0000313" key="13">
    <source>
        <dbReference type="Proteomes" id="UP001530293"/>
    </source>
</evidence>
<evidence type="ECO:0000256" key="1">
    <source>
        <dbReference type="ARBA" id="ARBA00004141"/>
    </source>
</evidence>
<evidence type="ECO:0000256" key="4">
    <source>
        <dbReference type="ARBA" id="ARBA00022840"/>
    </source>
</evidence>
<evidence type="ECO:0000259" key="11">
    <source>
        <dbReference type="Pfam" id="PF00689"/>
    </source>
</evidence>
<feature type="compositionally biased region" description="Acidic residues" evidence="8">
    <location>
        <begin position="91"/>
        <end position="107"/>
    </location>
</feature>
<evidence type="ECO:0000256" key="6">
    <source>
        <dbReference type="ARBA" id="ARBA00022989"/>
    </source>
</evidence>
<dbReference type="Pfam" id="PF00122">
    <property type="entry name" value="E1-E2_ATPase"/>
    <property type="match status" value="1"/>
</dbReference>
<dbReference type="Gene3D" id="1.20.1110.10">
    <property type="entry name" value="Calcium-transporting ATPase, transmembrane domain"/>
    <property type="match status" value="1"/>
</dbReference>
<dbReference type="PROSITE" id="PS00154">
    <property type="entry name" value="ATPASE_E1_E2"/>
    <property type="match status" value="1"/>
</dbReference>
<dbReference type="SUPFAM" id="SSF56784">
    <property type="entry name" value="HAD-like"/>
    <property type="match status" value="1"/>
</dbReference>
<dbReference type="InterPro" id="IPR023299">
    <property type="entry name" value="ATPase_P-typ_cyto_dom_N"/>
</dbReference>
<organism evidence="12 13">
    <name type="scientific">Discostella pseudostelligera</name>
    <dbReference type="NCBI Taxonomy" id="259834"/>
    <lineage>
        <taxon>Eukaryota</taxon>
        <taxon>Sar</taxon>
        <taxon>Stramenopiles</taxon>
        <taxon>Ochrophyta</taxon>
        <taxon>Bacillariophyta</taxon>
        <taxon>Coscinodiscophyceae</taxon>
        <taxon>Thalassiosirophycidae</taxon>
        <taxon>Stephanodiscales</taxon>
        <taxon>Stephanodiscaceae</taxon>
        <taxon>Discostella</taxon>
    </lineage>
</organism>
<gene>
    <name evidence="12" type="ORF">ACHAWU_001854</name>
</gene>
<keyword evidence="13" id="KW-1185">Reference proteome</keyword>
<protein>
    <recommendedName>
        <fullName evidence="14">P-type Ca(2+) transporter</fullName>
    </recommendedName>
</protein>
<evidence type="ECO:0000256" key="7">
    <source>
        <dbReference type="ARBA" id="ARBA00023136"/>
    </source>
</evidence>
<feature type="transmembrane region" description="Helical" evidence="9">
    <location>
        <begin position="973"/>
        <end position="994"/>
    </location>
</feature>
<keyword evidence="3" id="KW-0547">Nucleotide-binding</keyword>
<feature type="domain" description="Cation-transporting P-type ATPase C-terminal" evidence="11">
    <location>
        <begin position="924"/>
        <end position="1096"/>
    </location>
</feature>
<feature type="transmembrane region" description="Helical" evidence="9">
    <location>
        <begin position="367"/>
        <end position="386"/>
    </location>
</feature>
<dbReference type="SUPFAM" id="SSF81660">
    <property type="entry name" value="Metal cation-transporting ATPase, ATP-binding domain N"/>
    <property type="match status" value="1"/>
</dbReference>
<dbReference type="Proteomes" id="UP001530293">
    <property type="component" value="Unassembled WGS sequence"/>
</dbReference>
<feature type="compositionally biased region" description="Low complexity" evidence="8">
    <location>
        <begin position="113"/>
        <end position="122"/>
    </location>
</feature>
<keyword evidence="2 9" id="KW-0812">Transmembrane</keyword>
<dbReference type="GO" id="GO:0016020">
    <property type="term" value="C:membrane"/>
    <property type="evidence" value="ECO:0007669"/>
    <property type="project" value="UniProtKB-SubCell"/>
</dbReference>
<proteinExistence type="predicted"/>
<name>A0ABD3M923_9STRA</name>
<feature type="region of interest" description="Disordered" evidence="8">
    <location>
        <begin position="43"/>
        <end position="73"/>
    </location>
</feature>
<dbReference type="InterPro" id="IPR008250">
    <property type="entry name" value="ATPase_P-typ_transduc_dom_A_sf"/>
</dbReference>
<dbReference type="InterPro" id="IPR023298">
    <property type="entry name" value="ATPase_P-typ_TM_dom_sf"/>
</dbReference>
<evidence type="ECO:0000256" key="9">
    <source>
        <dbReference type="SAM" id="Phobius"/>
    </source>
</evidence>
<dbReference type="InterPro" id="IPR001757">
    <property type="entry name" value="P_typ_ATPase"/>
</dbReference>
<dbReference type="AlphaFoldDB" id="A0ABD3M923"/>
<dbReference type="Pfam" id="PF00689">
    <property type="entry name" value="Cation_ATPase_C"/>
    <property type="match status" value="1"/>
</dbReference>
<dbReference type="Gene3D" id="3.40.50.1000">
    <property type="entry name" value="HAD superfamily/HAD-like"/>
    <property type="match status" value="1"/>
</dbReference>
<comment type="caution">
    <text evidence="12">The sequence shown here is derived from an EMBL/GenBank/DDBJ whole genome shotgun (WGS) entry which is preliminary data.</text>
</comment>
<dbReference type="InterPro" id="IPR044492">
    <property type="entry name" value="P_typ_ATPase_HD_dom"/>
</dbReference>
<keyword evidence="7 9" id="KW-0472">Membrane</keyword>
<feature type="region of interest" description="Disordered" evidence="8">
    <location>
        <begin position="91"/>
        <end position="122"/>
    </location>
</feature>
<dbReference type="SUPFAM" id="SSF81665">
    <property type="entry name" value="Calcium ATPase, transmembrane domain M"/>
    <property type="match status" value="1"/>
</dbReference>
<dbReference type="EMBL" id="JALLBG020000182">
    <property type="protein sequence ID" value="KAL3760519.1"/>
    <property type="molecule type" value="Genomic_DNA"/>
</dbReference>
<dbReference type="Gene3D" id="2.70.150.10">
    <property type="entry name" value="Calcium-transporting ATPase, cytoplasmic transduction domain A"/>
    <property type="match status" value="1"/>
</dbReference>
<dbReference type="InterPro" id="IPR059000">
    <property type="entry name" value="ATPase_P-type_domA"/>
</dbReference>
<dbReference type="Gene3D" id="3.40.1110.10">
    <property type="entry name" value="Calcium-transporting ATPase, cytoplasmic domain N"/>
    <property type="match status" value="1"/>
</dbReference>
<feature type="compositionally biased region" description="Low complexity" evidence="8">
    <location>
        <begin position="43"/>
        <end position="64"/>
    </location>
</feature>
<evidence type="ECO:0000259" key="10">
    <source>
        <dbReference type="Pfam" id="PF00122"/>
    </source>
</evidence>
<dbReference type="InterPro" id="IPR018303">
    <property type="entry name" value="ATPase_P-typ_P_site"/>
</dbReference>
<dbReference type="SUPFAM" id="SSF81653">
    <property type="entry name" value="Calcium ATPase, transduction domain A"/>
    <property type="match status" value="1"/>
</dbReference>
<dbReference type="SFLD" id="SFLDF00027">
    <property type="entry name" value="p-type_atpase"/>
    <property type="match status" value="1"/>
</dbReference>
<evidence type="ECO:0000313" key="12">
    <source>
        <dbReference type="EMBL" id="KAL3760519.1"/>
    </source>
</evidence>
<dbReference type="NCBIfam" id="TIGR01494">
    <property type="entry name" value="ATPase_P-type"/>
    <property type="match status" value="3"/>
</dbReference>
<dbReference type="GO" id="GO:0005524">
    <property type="term" value="F:ATP binding"/>
    <property type="evidence" value="ECO:0007669"/>
    <property type="project" value="UniProtKB-KW"/>
</dbReference>
<dbReference type="PRINTS" id="PR00119">
    <property type="entry name" value="CATATPASE"/>
</dbReference>
<evidence type="ECO:0000256" key="3">
    <source>
        <dbReference type="ARBA" id="ARBA00022741"/>
    </source>
</evidence>
<keyword evidence="6 9" id="KW-1133">Transmembrane helix</keyword>
<keyword evidence="4" id="KW-0067">ATP-binding</keyword>